<reference evidence="1 2" key="1">
    <citation type="submission" date="2012-11" db="EMBL/GenBank/DDBJ databases">
        <title>FINISHED of Natronococcus occultus SP4, DSM 3396.</title>
        <authorList>
            <consortium name="DOE Joint Genome Institute"/>
            <person name="Eisen J."/>
            <person name="Huntemann M."/>
            <person name="Wei C.-L."/>
            <person name="Han J."/>
            <person name="Detter J.C."/>
            <person name="Han C."/>
            <person name="Tapia R."/>
            <person name="Chen A."/>
            <person name="Kyrpides N."/>
            <person name="Mavromatis K."/>
            <person name="Markowitz V."/>
            <person name="Szeto E."/>
            <person name="Ivanova N."/>
            <person name="Mikhailova N."/>
            <person name="Ovchinnikova G."/>
            <person name="Pagani I."/>
            <person name="Pati A."/>
            <person name="Goodwin L."/>
            <person name="Nordberg H.P."/>
            <person name="Cantor M.N."/>
            <person name="Hua S.X."/>
            <person name="Woyke T."/>
            <person name="Eisen J."/>
            <person name="Klenk H.-P."/>
            <person name="Klenk H.-P."/>
        </authorList>
    </citation>
    <scope>NUCLEOTIDE SEQUENCE [LARGE SCALE GENOMIC DNA]</scope>
    <source>
        <strain evidence="1 2">SP4</strain>
    </source>
</reference>
<evidence type="ECO:0000313" key="1">
    <source>
        <dbReference type="EMBL" id="AGB38835.1"/>
    </source>
</evidence>
<dbReference type="OrthoDB" id="214513at2157"/>
<proteinExistence type="predicted"/>
<dbReference type="GeneID" id="14403479"/>
<name>L0K2S5_9EURY</name>
<gene>
    <name evidence="1" type="ORF">Natoc_3092</name>
</gene>
<dbReference type="KEGG" id="nou:Natoc_3092"/>
<evidence type="ECO:0008006" key="3">
    <source>
        <dbReference type="Google" id="ProtNLM"/>
    </source>
</evidence>
<dbReference type="HOGENOM" id="CLU_123158_0_0_2"/>
<dbReference type="Proteomes" id="UP000010878">
    <property type="component" value="Chromosome"/>
</dbReference>
<dbReference type="eggNOG" id="arCOG04493">
    <property type="taxonomic scope" value="Archaea"/>
</dbReference>
<sequence>MRLVADTSALVSLASTAESRRVTLPLLLDGYDVAVPEQVVDELEQLAEYDDEDGTAARTLLDARDRLTVRAVDLDPDVPLDDGENAAVQLADRLEAPFFYCDEYNQLALIHASLADAQLVTTPRLLKAFVVHEDLSKATAKAVLEAIADRRSWDGNAYVYQATRLFD</sequence>
<dbReference type="AlphaFoldDB" id="L0K2S5"/>
<keyword evidence="2" id="KW-1185">Reference proteome</keyword>
<dbReference type="RefSeq" id="WP_015322274.1">
    <property type="nucleotide sequence ID" value="NC_019974.1"/>
</dbReference>
<accession>L0K2S5</accession>
<dbReference type="EMBL" id="CP003929">
    <property type="protein sequence ID" value="AGB38835.1"/>
    <property type="molecule type" value="Genomic_DNA"/>
</dbReference>
<protein>
    <recommendedName>
        <fullName evidence="3">Nucleic acid-binding protein, contains PIN domain</fullName>
    </recommendedName>
</protein>
<evidence type="ECO:0000313" key="2">
    <source>
        <dbReference type="Proteomes" id="UP000010878"/>
    </source>
</evidence>
<organism evidence="1 2">
    <name type="scientific">Natronococcus occultus SP4</name>
    <dbReference type="NCBI Taxonomy" id="694430"/>
    <lineage>
        <taxon>Archaea</taxon>
        <taxon>Methanobacteriati</taxon>
        <taxon>Methanobacteriota</taxon>
        <taxon>Stenosarchaea group</taxon>
        <taxon>Halobacteria</taxon>
        <taxon>Halobacteriales</taxon>
        <taxon>Natrialbaceae</taxon>
        <taxon>Natronococcus</taxon>
    </lineage>
</organism>